<protein>
    <recommendedName>
        <fullName evidence="5 6">Phosphoglycolate phosphatase</fullName>
        <shortName evidence="6">PGP</shortName>
        <shortName evidence="6">PGPase</shortName>
        <ecNumber evidence="5 6">3.1.3.18</ecNumber>
    </recommendedName>
</protein>
<evidence type="ECO:0000256" key="2">
    <source>
        <dbReference type="ARBA" id="ARBA00001946"/>
    </source>
</evidence>
<dbReference type="GO" id="GO:0046872">
    <property type="term" value="F:metal ion binding"/>
    <property type="evidence" value="ECO:0007669"/>
    <property type="project" value="UniProtKB-KW"/>
</dbReference>
<dbReference type="HAMAP" id="MF_00495">
    <property type="entry name" value="GPH_hydrolase_bact"/>
    <property type="match status" value="1"/>
</dbReference>
<comment type="catalytic activity">
    <reaction evidence="1 6">
        <text>2-phosphoglycolate + H2O = glycolate + phosphate</text>
        <dbReference type="Rhea" id="RHEA:14369"/>
        <dbReference type="ChEBI" id="CHEBI:15377"/>
        <dbReference type="ChEBI" id="CHEBI:29805"/>
        <dbReference type="ChEBI" id="CHEBI:43474"/>
        <dbReference type="ChEBI" id="CHEBI:58033"/>
        <dbReference type="EC" id="3.1.3.18"/>
    </reaction>
</comment>
<feature type="binding site" evidence="6">
    <location>
        <position position="15"/>
    </location>
    <ligand>
        <name>Mg(2+)</name>
        <dbReference type="ChEBI" id="CHEBI:18420"/>
    </ligand>
</feature>
<comment type="similarity">
    <text evidence="4 6">Belongs to the HAD-like hydrolase superfamily. CbbY/CbbZ/Gph/YieH family.</text>
</comment>
<feature type="active site" description="Nucleophile" evidence="6">
    <location>
        <position position="15"/>
    </location>
</feature>
<dbReference type="Proteomes" id="UP000027100">
    <property type="component" value="Unassembled WGS sequence"/>
</dbReference>
<comment type="cofactor">
    <cofactor evidence="2 6">
        <name>Mg(2+)</name>
        <dbReference type="ChEBI" id="CHEBI:18420"/>
    </cofactor>
</comment>
<dbReference type="EMBL" id="ARYM01000001">
    <property type="protein sequence ID" value="KDA00533.1"/>
    <property type="molecule type" value="Genomic_DNA"/>
</dbReference>
<proteinExistence type="inferred from homology"/>
<organism evidence="7 8">
    <name type="scientific">Hyphomonas polymorpha PS728</name>
    <dbReference type="NCBI Taxonomy" id="1280954"/>
    <lineage>
        <taxon>Bacteria</taxon>
        <taxon>Pseudomonadati</taxon>
        <taxon>Pseudomonadota</taxon>
        <taxon>Alphaproteobacteria</taxon>
        <taxon>Hyphomonadales</taxon>
        <taxon>Hyphomonadaceae</taxon>
        <taxon>Hyphomonas</taxon>
    </lineage>
</organism>
<evidence type="ECO:0000256" key="6">
    <source>
        <dbReference type="HAMAP-Rule" id="MF_00495"/>
    </source>
</evidence>
<evidence type="ECO:0000313" key="8">
    <source>
        <dbReference type="Proteomes" id="UP000027100"/>
    </source>
</evidence>
<dbReference type="PANTHER" id="PTHR43434">
    <property type="entry name" value="PHOSPHOGLYCOLATE PHOSPHATASE"/>
    <property type="match status" value="1"/>
</dbReference>
<evidence type="ECO:0000313" key="7">
    <source>
        <dbReference type="EMBL" id="KDA00533.1"/>
    </source>
</evidence>
<keyword evidence="8" id="KW-1185">Reference proteome</keyword>
<dbReference type="SFLD" id="SFLDS00003">
    <property type="entry name" value="Haloacid_Dehalogenase"/>
    <property type="match status" value="1"/>
</dbReference>
<sequence>MAEMGSFEGWTVAFDLDGTLVDTAPDLLGALNHVLADAGLAPVGLPTIATLIGNGARAMMERGFGVHGVNLPAPDMDAAFDRFISYYVENIAVGSRPFEGCVNALDALLDAGATLCVCTNKRQDLSERLISELGLTTRFAAILGADRATNRKPHQDHVFEAVRAAGGTPARALFVGDSRTDERAARNAGLPFLFVTFGYEAETVENLAPDAVIGHYSELLPALSVLRDQAVASLRGR</sequence>
<dbReference type="Gene3D" id="3.40.50.1000">
    <property type="entry name" value="HAD superfamily/HAD-like"/>
    <property type="match status" value="1"/>
</dbReference>
<evidence type="ECO:0000256" key="5">
    <source>
        <dbReference type="ARBA" id="ARBA00013078"/>
    </source>
</evidence>
<dbReference type="Pfam" id="PF13419">
    <property type="entry name" value="HAD_2"/>
    <property type="match status" value="1"/>
</dbReference>
<dbReference type="Gene3D" id="1.10.150.240">
    <property type="entry name" value="Putative phosphatase, domain 2"/>
    <property type="match status" value="1"/>
</dbReference>
<keyword evidence="6" id="KW-0119">Carbohydrate metabolism</keyword>
<dbReference type="InterPro" id="IPR050155">
    <property type="entry name" value="HAD-like_hydrolase_sf"/>
</dbReference>
<dbReference type="GO" id="GO:0006281">
    <property type="term" value="P:DNA repair"/>
    <property type="evidence" value="ECO:0007669"/>
    <property type="project" value="TreeGrafter"/>
</dbReference>
<reference evidence="7 8" key="1">
    <citation type="journal article" date="2014" name="Antonie Van Leeuwenhoek">
        <title>Hyphomonas beringensis sp. nov. and Hyphomonas chukchiensis sp. nov., isolated from surface seawater of the Bering Sea and Chukchi Sea.</title>
        <authorList>
            <person name="Li C."/>
            <person name="Lai Q."/>
            <person name="Li G."/>
            <person name="Dong C."/>
            <person name="Wang J."/>
            <person name="Liao Y."/>
            <person name="Shao Z."/>
        </authorList>
    </citation>
    <scope>NUCLEOTIDE SEQUENCE [LARGE SCALE GENOMIC DNA]</scope>
    <source>
        <strain evidence="7 8">PS728</strain>
    </source>
</reference>
<gene>
    <name evidence="7" type="ORF">HPO_00850</name>
</gene>
<keyword evidence="6" id="KW-0378">Hydrolase</keyword>
<dbReference type="EC" id="3.1.3.18" evidence="5 6"/>
<feature type="binding site" evidence="6">
    <location>
        <position position="177"/>
    </location>
    <ligand>
        <name>Mg(2+)</name>
        <dbReference type="ChEBI" id="CHEBI:18420"/>
    </ligand>
</feature>
<dbReference type="InterPro" id="IPR023214">
    <property type="entry name" value="HAD_sf"/>
</dbReference>
<dbReference type="SFLD" id="SFLDG01129">
    <property type="entry name" value="C1.5:_HAD__Beta-PGM__Phosphata"/>
    <property type="match status" value="1"/>
</dbReference>
<comment type="function">
    <text evidence="6">Specifically catalyzes the dephosphorylation of 2-phosphoglycolate. Is involved in the dissimilation of the intracellular 2-phosphoglycolate formed during the DNA repair of 3'-phosphoglycolate ends, a major class of DNA lesions induced by oxidative stress.</text>
</comment>
<dbReference type="SUPFAM" id="SSF56784">
    <property type="entry name" value="HAD-like"/>
    <property type="match status" value="1"/>
</dbReference>
<name>A0A062VP47_9PROT</name>
<dbReference type="OrthoDB" id="9793014at2"/>
<dbReference type="GO" id="GO:0008967">
    <property type="term" value="F:phosphoglycolate phosphatase activity"/>
    <property type="evidence" value="ECO:0007669"/>
    <property type="project" value="UniProtKB-UniRule"/>
</dbReference>
<dbReference type="InterPro" id="IPR023198">
    <property type="entry name" value="PGP-like_dom2"/>
</dbReference>
<comment type="caution">
    <text evidence="7">The sequence shown here is derived from an EMBL/GenBank/DDBJ whole genome shotgun (WGS) entry which is preliminary data.</text>
</comment>
<dbReference type="STRING" id="1280954.HPO_00850"/>
<feature type="binding site" evidence="6">
    <location>
        <position position="17"/>
    </location>
    <ligand>
        <name>Mg(2+)</name>
        <dbReference type="ChEBI" id="CHEBI:18420"/>
    </ligand>
</feature>
<dbReference type="eggNOG" id="COG0546">
    <property type="taxonomic scope" value="Bacteria"/>
</dbReference>
<comment type="pathway">
    <text evidence="3 6">Organic acid metabolism; glycolate biosynthesis; glycolate from 2-phosphoglycolate: step 1/1.</text>
</comment>
<keyword evidence="6" id="KW-0460">Magnesium</keyword>
<accession>A0A062VP47</accession>
<evidence type="ECO:0000256" key="3">
    <source>
        <dbReference type="ARBA" id="ARBA00004818"/>
    </source>
</evidence>
<dbReference type="GO" id="GO:0046295">
    <property type="term" value="P:glycolate biosynthetic process"/>
    <property type="evidence" value="ECO:0007669"/>
    <property type="project" value="UniProtKB-UniRule"/>
</dbReference>
<evidence type="ECO:0000256" key="1">
    <source>
        <dbReference type="ARBA" id="ARBA00000830"/>
    </source>
</evidence>
<dbReference type="GO" id="GO:0005975">
    <property type="term" value="P:carbohydrate metabolic process"/>
    <property type="evidence" value="ECO:0007669"/>
    <property type="project" value="InterPro"/>
</dbReference>
<dbReference type="InterPro" id="IPR036412">
    <property type="entry name" value="HAD-like_sf"/>
</dbReference>
<keyword evidence="6" id="KW-0479">Metal-binding</keyword>
<evidence type="ECO:0000256" key="4">
    <source>
        <dbReference type="ARBA" id="ARBA00006171"/>
    </source>
</evidence>
<dbReference type="UniPathway" id="UPA00865">
    <property type="reaction ID" value="UER00834"/>
</dbReference>
<dbReference type="PATRIC" id="fig|1280954.3.peg.175"/>
<dbReference type="AlphaFoldDB" id="A0A062VP47"/>
<dbReference type="RefSeq" id="WP_035593306.1">
    <property type="nucleotide sequence ID" value="NZ_ARYM01000001.1"/>
</dbReference>
<dbReference type="PANTHER" id="PTHR43434:SF1">
    <property type="entry name" value="PHOSPHOGLYCOLATE PHOSPHATASE"/>
    <property type="match status" value="1"/>
</dbReference>
<dbReference type="InterPro" id="IPR037512">
    <property type="entry name" value="PGPase_prok"/>
</dbReference>
<dbReference type="InterPro" id="IPR041492">
    <property type="entry name" value="HAD_2"/>
</dbReference>
<dbReference type="GO" id="GO:0005829">
    <property type="term" value="C:cytosol"/>
    <property type="evidence" value="ECO:0007669"/>
    <property type="project" value="TreeGrafter"/>
</dbReference>